<dbReference type="AlphaFoldDB" id="A0A381QGV5"/>
<dbReference type="PANTHER" id="PTHR11138:SF5">
    <property type="entry name" value="METHIONYL-TRNA FORMYLTRANSFERASE, MITOCHONDRIAL"/>
    <property type="match status" value="1"/>
</dbReference>
<dbReference type="EMBL" id="UINC01001311">
    <property type="protein sequence ID" value="SUZ77297.1"/>
    <property type="molecule type" value="Genomic_DNA"/>
</dbReference>
<dbReference type="GO" id="GO:0005829">
    <property type="term" value="C:cytosol"/>
    <property type="evidence" value="ECO:0007669"/>
    <property type="project" value="TreeGrafter"/>
</dbReference>
<feature type="domain" description="Formyl transferase C-terminal" evidence="4">
    <location>
        <begin position="204"/>
        <end position="296"/>
    </location>
</feature>
<organism evidence="5">
    <name type="scientific">marine metagenome</name>
    <dbReference type="NCBI Taxonomy" id="408172"/>
    <lineage>
        <taxon>unclassified sequences</taxon>
        <taxon>metagenomes</taxon>
        <taxon>ecological metagenomes</taxon>
    </lineage>
</organism>
<feature type="domain" description="Formyl transferase N-terminal" evidence="3">
    <location>
        <begin position="1"/>
        <end position="160"/>
    </location>
</feature>
<dbReference type="CDD" id="cd08704">
    <property type="entry name" value="Met_tRNA_FMT_C"/>
    <property type="match status" value="1"/>
</dbReference>
<sequence length="306" mass="33623">MRIAVIGQAAFGKDVLDALVEKNEEVVAVLCPPDNPSRAVDPIKSSATEHRIPVFQYKRMRDTEAIDEFRSLNVDLCVMAFVTDIVPDEILESPTSGTIQYHPSLLPEHRGPSSINWPIIQGKTKTGLTIFWPDKGLDTGPILLQKEVDITDTDTLGSVYFGKLYPAGIKALVKAVEMVRDGTAPKIEQDHSKATYEGWCRSSDVVIDWNKSGPEIYNLIRGSDPSPGANTLWNGKSIYLFNTFFNTKEPRKTPGTVTAISDDSFSLSVPSGHITVGRVKVGRESKVTAAEFVESHGLKIGDRFGF</sequence>
<evidence type="ECO:0000259" key="4">
    <source>
        <dbReference type="Pfam" id="PF02911"/>
    </source>
</evidence>
<dbReference type="SUPFAM" id="SSF53328">
    <property type="entry name" value="Formyltransferase"/>
    <property type="match status" value="1"/>
</dbReference>
<dbReference type="SUPFAM" id="SSF50486">
    <property type="entry name" value="FMT C-terminal domain-like"/>
    <property type="match status" value="1"/>
</dbReference>
<dbReference type="InterPro" id="IPR044135">
    <property type="entry name" value="Met-tRNA-FMT_C"/>
</dbReference>
<evidence type="ECO:0000313" key="5">
    <source>
        <dbReference type="EMBL" id="SUZ77297.1"/>
    </source>
</evidence>
<name>A0A381QGV5_9ZZZZ</name>
<dbReference type="InterPro" id="IPR005793">
    <property type="entry name" value="Formyl_trans_C"/>
</dbReference>
<dbReference type="PANTHER" id="PTHR11138">
    <property type="entry name" value="METHIONYL-TRNA FORMYLTRANSFERASE"/>
    <property type="match status" value="1"/>
</dbReference>
<dbReference type="Pfam" id="PF02911">
    <property type="entry name" value="Formyl_trans_C"/>
    <property type="match status" value="1"/>
</dbReference>
<dbReference type="InterPro" id="IPR011034">
    <property type="entry name" value="Formyl_transferase-like_C_sf"/>
</dbReference>
<evidence type="ECO:0000259" key="3">
    <source>
        <dbReference type="Pfam" id="PF00551"/>
    </source>
</evidence>
<reference evidence="5" key="1">
    <citation type="submission" date="2018-05" db="EMBL/GenBank/DDBJ databases">
        <authorList>
            <person name="Lanie J.A."/>
            <person name="Ng W.-L."/>
            <person name="Kazmierczak K.M."/>
            <person name="Andrzejewski T.M."/>
            <person name="Davidsen T.M."/>
            <person name="Wayne K.J."/>
            <person name="Tettelin H."/>
            <person name="Glass J.I."/>
            <person name="Rusch D."/>
            <person name="Podicherti R."/>
            <person name="Tsui H.-C.T."/>
            <person name="Winkler M.E."/>
        </authorList>
    </citation>
    <scope>NUCLEOTIDE SEQUENCE</scope>
</reference>
<proteinExistence type="predicted"/>
<accession>A0A381QGV5</accession>
<keyword evidence="2" id="KW-0648">Protein biosynthesis</keyword>
<keyword evidence="1" id="KW-0808">Transferase</keyword>
<evidence type="ECO:0000256" key="2">
    <source>
        <dbReference type="ARBA" id="ARBA00022917"/>
    </source>
</evidence>
<dbReference type="InterPro" id="IPR036477">
    <property type="entry name" value="Formyl_transf_N_sf"/>
</dbReference>
<dbReference type="GO" id="GO:0004479">
    <property type="term" value="F:methionyl-tRNA formyltransferase activity"/>
    <property type="evidence" value="ECO:0007669"/>
    <property type="project" value="TreeGrafter"/>
</dbReference>
<evidence type="ECO:0000256" key="1">
    <source>
        <dbReference type="ARBA" id="ARBA00022679"/>
    </source>
</evidence>
<dbReference type="Gene3D" id="3.40.50.12230">
    <property type="match status" value="1"/>
</dbReference>
<gene>
    <name evidence="5" type="ORF">METZ01_LOCUS30151</name>
</gene>
<dbReference type="Pfam" id="PF00551">
    <property type="entry name" value="Formyl_trans_N"/>
    <property type="match status" value="1"/>
</dbReference>
<dbReference type="InterPro" id="IPR002376">
    <property type="entry name" value="Formyl_transf_N"/>
</dbReference>
<protein>
    <submittedName>
        <fullName evidence="5">Uncharacterized protein</fullName>
    </submittedName>
</protein>